<reference evidence="1" key="2">
    <citation type="submission" date="2021-02" db="EMBL/GenBank/DDBJ databases">
        <authorList>
            <person name="Kimball J.A."/>
            <person name="Haas M.W."/>
            <person name="Macchietto M."/>
            <person name="Kono T."/>
            <person name="Duquette J."/>
            <person name="Shao M."/>
        </authorList>
    </citation>
    <scope>NUCLEOTIDE SEQUENCE</scope>
    <source>
        <tissue evidence="1">Fresh leaf tissue</tissue>
    </source>
</reference>
<dbReference type="Proteomes" id="UP000729402">
    <property type="component" value="Unassembled WGS sequence"/>
</dbReference>
<gene>
    <name evidence="1" type="ORF">GUJ93_ZPchr0006g42123</name>
</gene>
<reference evidence="1" key="1">
    <citation type="journal article" date="2021" name="bioRxiv">
        <title>Whole Genome Assembly and Annotation of Northern Wild Rice, Zizania palustris L., Supports a Whole Genome Duplication in the Zizania Genus.</title>
        <authorList>
            <person name="Haas M."/>
            <person name="Kono T."/>
            <person name="Macchietto M."/>
            <person name="Millas R."/>
            <person name="McGilp L."/>
            <person name="Shao M."/>
            <person name="Duquette J."/>
            <person name="Hirsch C.N."/>
            <person name="Kimball J."/>
        </authorList>
    </citation>
    <scope>NUCLEOTIDE SEQUENCE</scope>
    <source>
        <tissue evidence="1">Fresh leaf tissue</tissue>
    </source>
</reference>
<keyword evidence="2" id="KW-1185">Reference proteome</keyword>
<evidence type="ECO:0000313" key="2">
    <source>
        <dbReference type="Proteomes" id="UP000729402"/>
    </source>
</evidence>
<evidence type="ECO:0000313" key="1">
    <source>
        <dbReference type="EMBL" id="KAG8076852.1"/>
    </source>
</evidence>
<organism evidence="1 2">
    <name type="scientific">Zizania palustris</name>
    <name type="common">Northern wild rice</name>
    <dbReference type="NCBI Taxonomy" id="103762"/>
    <lineage>
        <taxon>Eukaryota</taxon>
        <taxon>Viridiplantae</taxon>
        <taxon>Streptophyta</taxon>
        <taxon>Embryophyta</taxon>
        <taxon>Tracheophyta</taxon>
        <taxon>Spermatophyta</taxon>
        <taxon>Magnoliopsida</taxon>
        <taxon>Liliopsida</taxon>
        <taxon>Poales</taxon>
        <taxon>Poaceae</taxon>
        <taxon>BOP clade</taxon>
        <taxon>Oryzoideae</taxon>
        <taxon>Oryzeae</taxon>
        <taxon>Zizaniinae</taxon>
        <taxon>Zizania</taxon>
    </lineage>
</organism>
<dbReference type="AlphaFoldDB" id="A0A8J5T2P3"/>
<comment type="caution">
    <text evidence="1">The sequence shown here is derived from an EMBL/GenBank/DDBJ whole genome shotgun (WGS) entry which is preliminary data.</text>
</comment>
<name>A0A8J5T2P3_ZIZPA</name>
<accession>A0A8J5T2P3</accession>
<sequence>MILVTYMRAPQLPSKIPHRGTLPQCLIPFPRSNQGQLLPAATCCPHRRPSPPAARVGARRHMRISVPAATTYRRRATEEVGNTEEASARCHLLPRRRPLLPAATCCLVGARPTPSTPRASRLGS</sequence>
<proteinExistence type="predicted"/>
<dbReference type="EMBL" id="JAAALK010000283">
    <property type="protein sequence ID" value="KAG8076852.1"/>
    <property type="molecule type" value="Genomic_DNA"/>
</dbReference>
<protein>
    <submittedName>
        <fullName evidence="1">Uncharacterized protein</fullName>
    </submittedName>
</protein>